<feature type="domain" description="C2H2-type" evidence="10">
    <location>
        <begin position="1296"/>
        <end position="1319"/>
    </location>
</feature>
<feature type="binding site" evidence="8">
    <location>
        <position position="53"/>
    </location>
    <ligand>
        <name>Zn(2+)</name>
        <dbReference type="ChEBI" id="CHEBI:29105"/>
    </ligand>
</feature>
<dbReference type="GO" id="GO:0000978">
    <property type="term" value="F:RNA polymerase II cis-regulatory region sequence-specific DNA binding"/>
    <property type="evidence" value="ECO:0007669"/>
    <property type="project" value="TreeGrafter"/>
</dbReference>
<proteinExistence type="predicted"/>
<keyword evidence="6" id="KW-0539">Nucleus</keyword>
<dbReference type="GO" id="GO:0005634">
    <property type="term" value="C:nucleus"/>
    <property type="evidence" value="ECO:0007669"/>
    <property type="project" value="UniProtKB-SubCell"/>
</dbReference>
<feature type="domain" description="C2H2-type" evidence="10">
    <location>
        <begin position="617"/>
        <end position="645"/>
    </location>
</feature>
<feature type="domain" description="C2H2-type" evidence="10">
    <location>
        <begin position="1862"/>
        <end position="1889"/>
    </location>
</feature>
<keyword evidence="2 8" id="KW-0479">Metal-binding</keyword>
<dbReference type="InterPro" id="IPR036236">
    <property type="entry name" value="Znf_C2H2_sf"/>
</dbReference>
<evidence type="ECO:0000256" key="7">
    <source>
        <dbReference type="PROSITE-ProRule" id="PRU00042"/>
    </source>
</evidence>
<keyword evidence="4 7" id="KW-0863">Zinc-finger</keyword>
<feature type="domain" description="C2H2-type" evidence="10">
    <location>
        <begin position="501"/>
        <end position="528"/>
    </location>
</feature>
<evidence type="ECO:0000256" key="8">
    <source>
        <dbReference type="PROSITE-ProRule" id="PRU01263"/>
    </source>
</evidence>
<feature type="domain" description="C2H2-type" evidence="10">
    <location>
        <begin position="1354"/>
        <end position="1382"/>
    </location>
</feature>
<feature type="region of interest" description="Disordered" evidence="9">
    <location>
        <begin position="1563"/>
        <end position="1596"/>
    </location>
</feature>
<dbReference type="SUPFAM" id="SSF57667">
    <property type="entry name" value="beta-beta-alpha zinc fingers"/>
    <property type="match status" value="10"/>
</dbReference>
<feature type="domain" description="C2H2-type" evidence="10">
    <location>
        <begin position="1504"/>
        <end position="1528"/>
    </location>
</feature>
<evidence type="ECO:0000313" key="12">
    <source>
        <dbReference type="EMBL" id="KAJ9583984.1"/>
    </source>
</evidence>
<feature type="compositionally biased region" description="Basic and acidic residues" evidence="9">
    <location>
        <begin position="1845"/>
        <end position="1854"/>
    </location>
</feature>
<evidence type="ECO:0000259" key="10">
    <source>
        <dbReference type="PROSITE" id="PS50157"/>
    </source>
</evidence>
<reference evidence="12" key="1">
    <citation type="journal article" date="2023" name="IScience">
        <title>Live-bearing cockroach genome reveals convergent evolutionary mechanisms linked to viviparity in insects and beyond.</title>
        <authorList>
            <person name="Fouks B."/>
            <person name="Harrison M.C."/>
            <person name="Mikhailova A.A."/>
            <person name="Marchal E."/>
            <person name="English S."/>
            <person name="Carruthers M."/>
            <person name="Jennings E.C."/>
            <person name="Chiamaka E.L."/>
            <person name="Frigard R.A."/>
            <person name="Pippel M."/>
            <person name="Attardo G.M."/>
            <person name="Benoit J.B."/>
            <person name="Bornberg-Bauer E."/>
            <person name="Tobe S.S."/>
        </authorList>
    </citation>
    <scope>NUCLEOTIDE SEQUENCE</scope>
    <source>
        <strain evidence="12">Stay&amp;Tobe</strain>
    </source>
</reference>
<evidence type="ECO:0000256" key="4">
    <source>
        <dbReference type="ARBA" id="ARBA00022771"/>
    </source>
</evidence>
<evidence type="ECO:0000256" key="5">
    <source>
        <dbReference type="ARBA" id="ARBA00022833"/>
    </source>
</evidence>
<feature type="region of interest" description="Disordered" evidence="9">
    <location>
        <begin position="1824"/>
        <end position="1854"/>
    </location>
</feature>
<feature type="domain" description="C2H2-type" evidence="10">
    <location>
        <begin position="812"/>
        <end position="840"/>
    </location>
</feature>
<protein>
    <submittedName>
        <fullName evidence="12">Uncharacterized protein</fullName>
    </submittedName>
</protein>
<feature type="non-terminal residue" evidence="12">
    <location>
        <position position="1948"/>
    </location>
</feature>
<dbReference type="GO" id="GO:0001228">
    <property type="term" value="F:DNA-binding transcription activator activity, RNA polymerase II-specific"/>
    <property type="evidence" value="ECO:0007669"/>
    <property type="project" value="TreeGrafter"/>
</dbReference>
<keyword evidence="13" id="KW-1185">Reference proteome</keyword>
<evidence type="ECO:0000259" key="11">
    <source>
        <dbReference type="PROSITE" id="PS51915"/>
    </source>
</evidence>
<feature type="region of interest" description="Disordered" evidence="9">
    <location>
        <begin position="385"/>
        <end position="486"/>
    </location>
</feature>
<feature type="domain" description="C2H2-type" evidence="10">
    <location>
        <begin position="208"/>
        <end position="235"/>
    </location>
</feature>
<gene>
    <name evidence="12" type="ORF">L9F63_021676</name>
</gene>
<dbReference type="SUPFAM" id="SSF57716">
    <property type="entry name" value="Glucocorticoid receptor-like (DNA-binding domain)"/>
    <property type="match status" value="1"/>
</dbReference>
<dbReference type="PROSITE" id="PS00028">
    <property type="entry name" value="ZINC_FINGER_C2H2_1"/>
    <property type="match status" value="23"/>
</dbReference>
<feature type="region of interest" description="Disordered" evidence="9">
    <location>
        <begin position="1371"/>
        <end position="1442"/>
    </location>
</feature>
<keyword evidence="5 8" id="KW-0862">Zinc</keyword>
<feature type="compositionally biased region" description="Acidic residues" evidence="9">
    <location>
        <begin position="1573"/>
        <end position="1589"/>
    </location>
</feature>
<feature type="compositionally biased region" description="Low complexity" evidence="9">
    <location>
        <begin position="393"/>
        <end position="402"/>
    </location>
</feature>
<feature type="domain" description="ZAD" evidence="11">
    <location>
        <begin position="2"/>
        <end position="77"/>
    </location>
</feature>
<accession>A0AAD7ZNF2</accession>
<feature type="compositionally biased region" description="Acidic residues" evidence="9">
    <location>
        <begin position="1832"/>
        <end position="1844"/>
    </location>
</feature>
<keyword evidence="3" id="KW-0677">Repeat</keyword>
<feature type="binding site" evidence="8">
    <location>
        <position position="4"/>
    </location>
    <ligand>
        <name>Zn(2+)</name>
        <dbReference type="ChEBI" id="CHEBI:29105"/>
    </ligand>
</feature>
<feature type="domain" description="C2H2-type" evidence="10">
    <location>
        <begin position="1771"/>
        <end position="1797"/>
    </location>
</feature>
<name>A0AAD7ZNF2_DIPPU</name>
<dbReference type="InterPro" id="IPR013087">
    <property type="entry name" value="Znf_C2H2_type"/>
</dbReference>
<dbReference type="GO" id="GO:0008270">
    <property type="term" value="F:zinc ion binding"/>
    <property type="evidence" value="ECO:0007669"/>
    <property type="project" value="UniProtKB-UniRule"/>
</dbReference>
<feature type="binding site" evidence="8">
    <location>
        <position position="7"/>
    </location>
    <ligand>
        <name>Zn(2+)</name>
        <dbReference type="ChEBI" id="CHEBI:29105"/>
    </ligand>
</feature>
<feature type="domain" description="C2H2-type" evidence="10">
    <location>
        <begin position="1444"/>
        <end position="1472"/>
    </location>
</feature>
<dbReference type="PROSITE" id="PS50157">
    <property type="entry name" value="ZINC_FINGER_C2H2_2"/>
    <property type="match status" value="22"/>
</dbReference>
<dbReference type="Gene3D" id="3.30.160.60">
    <property type="entry name" value="Classic Zinc Finger"/>
    <property type="match status" value="16"/>
</dbReference>
<feature type="compositionally biased region" description="Acidic residues" evidence="9">
    <location>
        <begin position="1430"/>
        <end position="1442"/>
    </location>
</feature>
<feature type="domain" description="C2H2-type" evidence="10">
    <location>
        <begin position="1179"/>
        <end position="1202"/>
    </location>
</feature>
<dbReference type="SMART" id="SM00868">
    <property type="entry name" value="zf-AD"/>
    <property type="match status" value="3"/>
</dbReference>
<dbReference type="Pfam" id="PF00096">
    <property type="entry name" value="zf-C2H2"/>
    <property type="match status" value="4"/>
</dbReference>
<feature type="domain" description="C2H2-type" evidence="10">
    <location>
        <begin position="288"/>
        <end position="316"/>
    </location>
</feature>
<feature type="domain" description="C2H2-type" evidence="10">
    <location>
        <begin position="680"/>
        <end position="707"/>
    </location>
</feature>
<comment type="subcellular location">
    <subcellularLocation>
        <location evidence="1">Nucleus</location>
    </subcellularLocation>
</comment>
<feature type="compositionally biased region" description="Polar residues" evidence="9">
    <location>
        <begin position="410"/>
        <end position="428"/>
    </location>
</feature>
<feature type="compositionally biased region" description="Basic and acidic residues" evidence="9">
    <location>
        <begin position="1416"/>
        <end position="1429"/>
    </location>
</feature>
<dbReference type="SMART" id="SM00355">
    <property type="entry name" value="ZnF_C2H2"/>
    <property type="match status" value="36"/>
</dbReference>
<feature type="domain" description="C2H2-type" evidence="10">
    <location>
        <begin position="539"/>
        <end position="562"/>
    </location>
</feature>
<comment type="caution">
    <text evidence="12">The sequence shown here is derived from an EMBL/GenBank/DDBJ whole genome shotgun (WGS) entry which is preliminary data.</text>
</comment>
<dbReference type="Pfam" id="PF07776">
    <property type="entry name" value="zf-AD"/>
    <property type="match status" value="1"/>
</dbReference>
<feature type="compositionally biased region" description="Acidic residues" evidence="9">
    <location>
        <begin position="1400"/>
        <end position="1415"/>
    </location>
</feature>
<dbReference type="Gene3D" id="3.40.1800.20">
    <property type="match status" value="1"/>
</dbReference>
<evidence type="ECO:0000256" key="2">
    <source>
        <dbReference type="ARBA" id="ARBA00022723"/>
    </source>
</evidence>
<feature type="domain" description="C2H2-type" evidence="10">
    <location>
        <begin position="365"/>
        <end position="392"/>
    </location>
</feature>
<dbReference type="PROSITE" id="PS51915">
    <property type="entry name" value="ZAD"/>
    <property type="match status" value="1"/>
</dbReference>
<evidence type="ECO:0000256" key="3">
    <source>
        <dbReference type="ARBA" id="ARBA00022737"/>
    </source>
</evidence>
<evidence type="ECO:0000256" key="9">
    <source>
        <dbReference type="SAM" id="MobiDB-lite"/>
    </source>
</evidence>
<feature type="domain" description="C2H2-type" evidence="10">
    <location>
        <begin position="1144"/>
        <end position="1172"/>
    </location>
</feature>
<feature type="domain" description="C2H2-type" evidence="10">
    <location>
        <begin position="934"/>
        <end position="956"/>
    </location>
</feature>
<dbReference type="Pfam" id="PF13912">
    <property type="entry name" value="zf-C2H2_6"/>
    <property type="match status" value="3"/>
</dbReference>
<organism evidence="12 13">
    <name type="scientific">Diploptera punctata</name>
    <name type="common">Pacific beetle cockroach</name>
    <dbReference type="NCBI Taxonomy" id="6984"/>
    <lineage>
        <taxon>Eukaryota</taxon>
        <taxon>Metazoa</taxon>
        <taxon>Ecdysozoa</taxon>
        <taxon>Arthropoda</taxon>
        <taxon>Hexapoda</taxon>
        <taxon>Insecta</taxon>
        <taxon>Pterygota</taxon>
        <taxon>Neoptera</taxon>
        <taxon>Polyneoptera</taxon>
        <taxon>Dictyoptera</taxon>
        <taxon>Blattodea</taxon>
        <taxon>Blaberoidea</taxon>
        <taxon>Blaberidae</taxon>
        <taxon>Diplopterinae</taxon>
        <taxon>Diploptera</taxon>
    </lineage>
</organism>
<feature type="compositionally biased region" description="Basic and acidic residues" evidence="9">
    <location>
        <begin position="1371"/>
        <end position="1383"/>
    </location>
</feature>
<feature type="domain" description="C2H2-type" evidence="10">
    <location>
        <begin position="1911"/>
        <end position="1933"/>
    </location>
</feature>
<sequence length="1948" mass="221889">MDLCRLCASYDAIKMEIFGEEGRERNLVDKIQTCLPFQVSESDKLPKSLCYRCMYNLENFYDFRKKSVNAVALLESCIGLPQGITRVDSDVKEHSQYQHTESHAIPPQDIDVPMPRLEPQFPIHTFIPEKRWMGDDNEKPDYVSYSGNKDEFHDLSGYIFSTYMTNVQLSRSTASYSNYGVRSSASGSQNISHDMRYNRGNEEQEAMYNCTMCSKVFSSKGHLALHSKIHLKQDVPPQTSTSIVKANDPSWKSGYYRPYRCDLCNKSYSTAKHRWGHVNICHRGNPLVTCPACSRVFSTINNLEEHKRVKHGLQEGDFNVDMNEERNSSAFDYNLSKENIFKINSLPLDDSEEKSKSQEANDDMFTCVQCLKVCASEEELEKHYVTHMRRSSTDSCGSSRSTSNERGKKTATTNKEPSLLKQTLLQNRDLNEAKGRKRSPSVDSPDENKIKKRTVPLESKSNSVNRRKSSKPRKIARNEEDEVEGRKEMDNFNDEQFVSTFTCEICSQVFETMYQLQEHSVVHDTEETESINVNSIKPYICLLCEKQFSLRTSLSRHFNACHGIDLSEVSETTQCMRQDPVQQGYTNNQPAVEGPISIDDEDDDVMVDVQSESQNKFACEVCSREFCDRANLWLHLRYTHKEYAAYACGVCLQICENNMMLYQHWTTLHPPESNSQERRYTCQMCGRQHDSRKKLLQHVNVHNLDDGIGGQYDPEMIITVNANFHKHYNQEGNATLNDYNSAFDTEISSEFGNEYMNPMNGRETYSFGCELCFKSFPTEDGLVKHKKSAHKLNSASDPSNPSSSRGSYQLYFVCELCGSSHPSKSERWRHVFRAHNGESALTCEHPGCGKVFPTRTLKQEHSTNHHRLQGETPNVCEICGKLWGTRVDFWKHLMGVHQDCVPLTCGVCLKMFCNVPDLQSHVHMNHWPLAGGEFCCDICGRPYSNRSKLSRHRRIHLIGSDNLSTGGKMQNSFFSDDSFNNFFGPSSLTSDLVPKKSTKTNSVSKKVKSGPAVPTSLIELFGNYNPPSPKPPPIPFCDACPEMTFESIATLAEHRRRIHGLQPCDLCSKFYGRTSHLWKHVKRVHNNHPELTCPTCKRISASKAHLENHIQTKHGPKNSNPKPKQPVSNYTIADGKIVKIPTLYPCQKCSKRFWKRCLLKKHMQHCLRPSKPKSQAQNVACEMCSKVFQSNSKLRDHKKSAHVPQPCEVCTDVTFTSKIDLFNHIKEVHEGHENFTCPFPGCLKVMRTKSDCDSHHTQHKSVKFPPTCYLCGEVCTSKIKLWSHLKSAIHKSCIPLICGMCFKYFPTTEDLREHVRENHPKALKAADTCRICAKTYSSIYKVLDHFSRCHPGYHACRECLHAFSSKEDLKAHVEKGHEKEPPKKGRVSASNPVEKSDVKEDGDENELKEEDSNDLSEEKEKSDELVKKEDDDETPKEEANADELPCEFCTQSFPSSAELMEHTELKHQNDVLYLNSNKSFSFSAGKDGEECEISRKIKRPRRSYNCEKCSLEFRSPSDLVEHKKNKHSTTPVVPRPYCTDCDKHFANKKSYWKHMDTPAHKNKVSNASFVKDEDGDDDDDEDEEDDDDVNSTNTLEDHINTPYVYIPDYSLKGTLKKTVKSESTVVSGSSSQVGDDETVEGEDEIPAADTVQSAKKMQRVSDIPETKAPCCCQICGKEWSAPKHLWLHLIRNHRREAAVTCGICLEVCYDYQKLASHLNSEHAELFSGEINNFTCRVCGRYHAARSKLIQHATIHIVIGTEPEHQPQSSNNDCFICYKPFLSENSLMEHMKAQHISEICTSSGEYKCDLCPNLSESLSDLLAHRKSEHSNSTDDDLLEDEEGMDREEIDHDSNSNIEQEKSYNCKICLKSFKSKSQYSEHKKEHKASKNKIPSIPHGTKLLIPRIEKQNFYVCEVCASVFVTEKALVAHTETHRQVVSESSVSSQIQR</sequence>
<dbReference type="EMBL" id="JASPKZ010007487">
    <property type="protein sequence ID" value="KAJ9583984.1"/>
    <property type="molecule type" value="Genomic_DNA"/>
</dbReference>
<evidence type="ECO:0000256" key="1">
    <source>
        <dbReference type="ARBA" id="ARBA00004123"/>
    </source>
</evidence>
<dbReference type="PANTHER" id="PTHR24376:SF235">
    <property type="entry name" value="C2H2-TYPE DOMAIN-CONTAINING PROTEIN"/>
    <property type="match status" value="1"/>
</dbReference>
<feature type="domain" description="C2H2-type" evidence="10">
    <location>
        <begin position="1062"/>
        <end position="1090"/>
    </location>
</feature>
<feature type="domain" description="C2H2-type" evidence="10">
    <location>
        <begin position="767"/>
        <end position="795"/>
    </location>
</feature>
<feature type="binding site" evidence="8">
    <location>
        <position position="50"/>
    </location>
    <ligand>
        <name>Zn(2+)</name>
        <dbReference type="ChEBI" id="CHEBI:29105"/>
    </ligand>
</feature>
<feature type="compositionally biased region" description="Basic residues" evidence="9">
    <location>
        <begin position="465"/>
        <end position="475"/>
    </location>
</feature>
<reference evidence="12" key="2">
    <citation type="submission" date="2023-05" db="EMBL/GenBank/DDBJ databases">
        <authorList>
            <person name="Fouks B."/>
        </authorList>
    </citation>
    <scope>NUCLEOTIDE SEQUENCE</scope>
    <source>
        <strain evidence="12">Stay&amp;Tobe</strain>
        <tissue evidence="12">Testes</tissue>
    </source>
</reference>
<dbReference type="Proteomes" id="UP001233999">
    <property type="component" value="Unassembled WGS sequence"/>
</dbReference>
<evidence type="ECO:0000313" key="13">
    <source>
        <dbReference type="Proteomes" id="UP001233999"/>
    </source>
</evidence>
<dbReference type="InterPro" id="IPR012934">
    <property type="entry name" value="Znf_AD"/>
</dbReference>
<dbReference type="PANTHER" id="PTHR24376">
    <property type="entry name" value="ZINC FINGER PROTEIN"/>
    <property type="match status" value="1"/>
</dbReference>
<evidence type="ECO:0000256" key="6">
    <source>
        <dbReference type="ARBA" id="ARBA00023242"/>
    </source>
</evidence>
<feature type="domain" description="C2H2-type" evidence="10">
    <location>
        <begin position="1733"/>
        <end position="1755"/>
    </location>
</feature>
<feature type="domain" description="C2H2-type" evidence="10">
    <location>
        <begin position="259"/>
        <end position="287"/>
    </location>
</feature>